<name>A0A6C2TXU2_PONDE</name>
<keyword evidence="2" id="KW-1185">Reference proteome</keyword>
<protein>
    <recommendedName>
        <fullName evidence="3">SF3 helicase domain-containing protein</fullName>
    </recommendedName>
</protein>
<dbReference type="EMBL" id="CAAHFG010000001">
    <property type="protein sequence ID" value="VGO12413.1"/>
    <property type="molecule type" value="Genomic_DNA"/>
</dbReference>
<proteinExistence type="predicted"/>
<gene>
    <name evidence="1" type="ORF">PDESU_00965</name>
</gene>
<sequence>MSFIFEATRAGHTTNLTAYYDITRKEYLVWNGSQWIHHSESQLKRRLRQAGISAKPSDGLLLSAADSEILRVQDNCAVSYAGPLAGYNEGITEQNGNRVLVTLSPQLLEPVKGGFDVLLKTIKAILDDPDQPAQLLHFFGWLQWAVAALRSGSLMPGQALVMAGPVGCGKSLLQNLFTIIFGGRSAKPYQYMIGGTDFNSELFAAEHLMIEDEAPSTDYRSRRKLGSFIKQITVNQDQRFHAKKRDALMLKPFWRLSITLNDEPEDLHVLPPLDAGVEDKLIILRAFKRELPMPATTRTDKKAFWETLLSEIPAFLYWLLNSYKIPDALTSDRFGIAHYHNPDLITSLHTTSNEAEFLSLVEAYVKLPYAGTAANLEKELRQSAGRQADKLLFFAGAAGTYLARLSNLPNPQVIKQRSATENRWRIVTKGSLLFDPPSPPISHSSGGGGTL</sequence>
<dbReference type="RefSeq" id="WP_136078081.1">
    <property type="nucleotide sequence ID" value="NZ_CAAHFG010000001.1"/>
</dbReference>
<evidence type="ECO:0000313" key="2">
    <source>
        <dbReference type="Proteomes" id="UP000366872"/>
    </source>
</evidence>
<reference evidence="1 2" key="1">
    <citation type="submission" date="2019-04" db="EMBL/GenBank/DDBJ databases">
        <authorList>
            <person name="Van Vliet M D."/>
        </authorList>
    </citation>
    <scope>NUCLEOTIDE SEQUENCE [LARGE SCALE GENOMIC DNA]</scope>
    <source>
        <strain evidence="1 2">F1</strain>
    </source>
</reference>
<dbReference type="AlphaFoldDB" id="A0A6C2TXU2"/>
<dbReference type="Proteomes" id="UP000366872">
    <property type="component" value="Unassembled WGS sequence"/>
</dbReference>
<accession>A0A6C2TXU2</accession>
<evidence type="ECO:0000313" key="1">
    <source>
        <dbReference type="EMBL" id="VGO12413.1"/>
    </source>
</evidence>
<organism evidence="1 2">
    <name type="scientific">Pontiella desulfatans</name>
    <dbReference type="NCBI Taxonomy" id="2750659"/>
    <lineage>
        <taxon>Bacteria</taxon>
        <taxon>Pseudomonadati</taxon>
        <taxon>Kiritimatiellota</taxon>
        <taxon>Kiritimatiellia</taxon>
        <taxon>Kiritimatiellales</taxon>
        <taxon>Pontiellaceae</taxon>
        <taxon>Pontiella</taxon>
    </lineage>
</organism>
<evidence type="ECO:0008006" key="3">
    <source>
        <dbReference type="Google" id="ProtNLM"/>
    </source>
</evidence>